<evidence type="ECO:0000313" key="3">
    <source>
        <dbReference type="Proteomes" id="UP000719766"/>
    </source>
</evidence>
<sequence>MPNAFGMPFRTEQSAPRFTGDTCGGFTYLQTIDQLRQKLNLLDIQLIQYAIKYNRSTDTLLWAGCPEVKGTSWLDFANEILWCYPEQGIDKCVRPDPPKSEISGPDESEDYEVWMLQSESHEDTPVQELITPEVEVSTSEDFNATSDTPEEVRVSEISDLTFGQVQLPLE</sequence>
<keyword evidence="3" id="KW-1185">Reference proteome</keyword>
<name>A0A9P7A909_9AGAM</name>
<evidence type="ECO:0000313" key="2">
    <source>
        <dbReference type="EMBL" id="KAG1784644.1"/>
    </source>
</evidence>
<organism evidence="2 3">
    <name type="scientific">Suillus plorans</name>
    <dbReference type="NCBI Taxonomy" id="116603"/>
    <lineage>
        <taxon>Eukaryota</taxon>
        <taxon>Fungi</taxon>
        <taxon>Dikarya</taxon>
        <taxon>Basidiomycota</taxon>
        <taxon>Agaricomycotina</taxon>
        <taxon>Agaricomycetes</taxon>
        <taxon>Agaricomycetidae</taxon>
        <taxon>Boletales</taxon>
        <taxon>Suillineae</taxon>
        <taxon>Suillaceae</taxon>
        <taxon>Suillus</taxon>
    </lineage>
</organism>
<dbReference type="OrthoDB" id="2686676at2759"/>
<dbReference type="GeneID" id="64601742"/>
<feature type="region of interest" description="Disordered" evidence="1">
    <location>
        <begin position="137"/>
        <end position="157"/>
    </location>
</feature>
<dbReference type="EMBL" id="JABBWE010000135">
    <property type="protein sequence ID" value="KAG1784644.1"/>
    <property type="molecule type" value="Genomic_DNA"/>
</dbReference>
<dbReference type="RefSeq" id="XP_041152129.1">
    <property type="nucleotide sequence ID" value="XM_041307978.1"/>
</dbReference>
<comment type="caution">
    <text evidence="2">The sequence shown here is derived from an EMBL/GenBank/DDBJ whole genome shotgun (WGS) entry which is preliminary data.</text>
</comment>
<dbReference type="Proteomes" id="UP000719766">
    <property type="component" value="Unassembled WGS sequence"/>
</dbReference>
<evidence type="ECO:0000256" key="1">
    <source>
        <dbReference type="SAM" id="MobiDB-lite"/>
    </source>
</evidence>
<feature type="compositionally biased region" description="Polar residues" evidence="1">
    <location>
        <begin position="137"/>
        <end position="147"/>
    </location>
</feature>
<reference evidence="2" key="1">
    <citation type="journal article" date="2020" name="New Phytol.">
        <title>Comparative genomics reveals dynamic genome evolution in host specialist ectomycorrhizal fungi.</title>
        <authorList>
            <person name="Lofgren L.A."/>
            <person name="Nguyen N.H."/>
            <person name="Vilgalys R."/>
            <person name="Ruytinx J."/>
            <person name="Liao H.L."/>
            <person name="Branco S."/>
            <person name="Kuo A."/>
            <person name="LaButti K."/>
            <person name="Lipzen A."/>
            <person name="Andreopoulos W."/>
            <person name="Pangilinan J."/>
            <person name="Riley R."/>
            <person name="Hundley H."/>
            <person name="Na H."/>
            <person name="Barry K."/>
            <person name="Grigoriev I.V."/>
            <person name="Stajich J.E."/>
            <person name="Kennedy P.G."/>
        </authorList>
    </citation>
    <scope>NUCLEOTIDE SEQUENCE</scope>
    <source>
        <strain evidence="2">S12</strain>
    </source>
</reference>
<dbReference type="AlphaFoldDB" id="A0A9P7A909"/>
<protein>
    <submittedName>
        <fullName evidence="2">Uncharacterized protein</fullName>
    </submittedName>
</protein>
<proteinExistence type="predicted"/>
<gene>
    <name evidence="2" type="ORF">HD556DRAFT_1451576</name>
</gene>
<accession>A0A9P7A909</accession>